<evidence type="ECO:0000256" key="1">
    <source>
        <dbReference type="ARBA" id="ARBA00022448"/>
    </source>
</evidence>
<dbReference type="GO" id="GO:0042910">
    <property type="term" value="F:xenobiotic transmembrane transporter activity"/>
    <property type="evidence" value="ECO:0007669"/>
    <property type="project" value="InterPro"/>
</dbReference>
<dbReference type="GO" id="GO:0005886">
    <property type="term" value="C:plasma membrane"/>
    <property type="evidence" value="ECO:0007669"/>
    <property type="project" value="TreeGrafter"/>
</dbReference>
<feature type="transmembrane region" description="Helical" evidence="2">
    <location>
        <begin position="149"/>
        <end position="170"/>
    </location>
</feature>
<gene>
    <name evidence="3" type="ordered locus">Theam_1039</name>
</gene>
<dbReference type="InterPro" id="IPR050222">
    <property type="entry name" value="MATE_MdtK"/>
</dbReference>
<dbReference type="KEGG" id="tam:Theam_1039"/>
<dbReference type="STRING" id="648996.Theam_1039"/>
<dbReference type="Pfam" id="PF01554">
    <property type="entry name" value="MatE"/>
    <property type="match status" value="2"/>
</dbReference>
<feature type="transmembrane region" description="Helical" evidence="2">
    <location>
        <begin position="293"/>
        <end position="311"/>
    </location>
</feature>
<organism evidence="3 4">
    <name type="scientific">Thermovibrio ammonificans (strain DSM 15698 / JCM 12110 / HB-1)</name>
    <dbReference type="NCBI Taxonomy" id="648996"/>
    <lineage>
        <taxon>Bacteria</taxon>
        <taxon>Pseudomonadati</taxon>
        <taxon>Aquificota</taxon>
        <taxon>Aquificia</taxon>
        <taxon>Desulfurobacteriales</taxon>
        <taxon>Desulfurobacteriaceae</taxon>
        <taxon>Thermovibrio</taxon>
    </lineage>
</organism>
<dbReference type="RefSeq" id="WP_013537792.1">
    <property type="nucleotide sequence ID" value="NC_014926.1"/>
</dbReference>
<dbReference type="OrthoDB" id="62420at2"/>
<accession>E8T2B1</accession>
<keyword evidence="2" id="KW-0812">Transmembrane</keyword>
<dbReference type="HOGENOM" id="CLU_667174_0_0_0"/>
<evidence type="ECO:0000313" key="3">
    <source>
        <dbReference type="EMBL" id="ADU97006.1"/>
    </source>
</evidence>
<dbReference type="eggNOG" id="COG0534">
    <property type="taxonomic scope" value="Bacteria"/>
</dbReference>
<dbReference type="PANTHER" id="PTHR43298">
    <property type="entry name" value="MULTIDRUG RESISTANCE PROTEIN NORM-RELATED"/>
    <property type="match status" value="1"/>
</dbReference>
<reference evidence="3" key="1">
    <citation type="submission" date="2011-01" db="EMBL/GenBank/DDBJ databases">
        <title>Complete sequence of chromosome of Thermovibrio ammonificans HB-1.</title>
        <authorList>
            <consortium name="US DOE Joint Genome Institute"/>
            <person name="Lucas S."/>
            <person name="Copeland A."/>
            <person name="Lapidus A."/>
            <person name="Cheng J.-F."/>
            <person name="Goodwin L."/>
            <person name="Pitluck S."/>
            <person name="Davenport K."/>
            <person name="Detter J.C."/>
            <person name="Han C."/>
            <person name="Tapia R."/>
            <person name="Land M."/>
            <person name="Hauser L."/>
            <person name="Kyrpides N."/>
            <person name="Ivanova N."/>
            <person name="Ovchinnikova G."/>
            <person name="Vetriani C."/>
            <person name="Woyke T."/>
        </authorList>
    </citation>
    <scope>NUCLEOTIDE SEQUENCE [LARGE SCALE GENOMIC DNA]</scope>
    <source>
        <strain evidence="3">HB-1</strain>
    </source>
</reference>
<sequence length="412" mass="42682">MELLRLAIPILLSNWLYSVQSLVTLAVVSAYGEDIIAGVGFASTLVWLLYSLHEGVYAATATVAARRVGEGRGVGEVLAASLLISAAVAAPFSLFGEEAAKLFLESFSVKGKALEAALSYLRPVLLAAPLLLWVNTLNAAFTGVGKSRAVFWSTGAVFISGTLLLLLLVPRLGAEGAGLAVVASELTGGAVYLLKLRELPLKPGRGLSKGEVRLGLKVGLPAAAESLLSSVSFNLFSGVVAACGTAPLAGYQLALRVEGFATALGYALLEAAVPFVGAAGGKMAERAREAVKVGLISGAAAGAVLLLTALIRPVGGEAGRWFSLYLLTAAAAQPAVCGSFAATGTLRATGLGPEEAAVNVGSYWLFRLLPAWLAVKAVKTPLIPWGFAAAESWLRFALLRLVLKVRLRWEAL</sequence>
<feature type="transmembrane region" description="Helical" evidence="2">
    <location>
        <begin position="116"/>
        <end position="137"/>
    </location>
</feature>
<keyword evidence="4" id="KW-1185">Reference proteome</keyword>
<evidence type="ECO:0000256" key="2">
    <source>
        <dbReference type="SAM" id="Phobius"/>
    </source>
</evidence>
<name>E8T2B1_THEA1</name>
<feature type="transmembrane region" description="Helical" evidence="2">
    <location>
        <begin position="12"/>
        <end position="32"/>
    </location>
</feature>
<dbReference type="EMBL" id="CP002444">
    <property type="protein sequence ID" value="ADU97006.1"/>
    <property type="molecule type" value="Genomic_DNA"/>
</dbReference>
<dbReference type="AlphaFoldDB" id="E8T2B1"/>
<dbReference type="InterPro" id="IPR002528">
    <property type="entry name" value="MATE_fam"/>
</dbReference>
<feature type="transmembrane region" description="Helical" evidence="2">
    <location>
        <begin position="233"/>
        <end position="254"/>
    </location>
</feature>
<feature type="transmembrane region" description="Helical" evidence="2">
    <location>
        <begin position="176"/>
        <end position="194"/>
    </location>
</feature>
<dbReference type="Proteomes" id="UP000006362">
    <property type="component" value="Chromosome"/>
</dbReference>
<protein>
    <submittedName>
        <fullName evidence="3">MATE efflux family protein</fullName>
    </submittedName>
</protein>
<proteinExistence type="predicted"/>
<evidence type="ECO:0000313" key="4">
    <source>
        <dbReference type="Proteomes" id="UP000006362"/>
    </source>
</evidence>
<keyword evidence="1" id="KW-0813">Transport</keyword>
<dbReference type="GO" id="GO:0015297">
    <property type="term" value="F:antiporter activity"/>
    <property type="evidence" value="ECO:0007669"/>
    <property type="project" value="InterPro"/>
</dbReference>
<feature type="transmembrane region" description="Helical" evidence="2">
    <location>
        <begin position="77"/>
        <end position="96"/>
    </location>
</feature>
<dbReference type="PANTHER" id="PTHR43298:SF2">
    <property type="entry name" value="FMN_FAD EXPORTER YEEO-RELATED"/>
    <property type="match status" value="1"/>
</dbReference>
<keyword evidence="2" id="KW-0472">Membrane</keyword>
<keyword evidence="2" id="KW-1133">Transmembrane helix</keyword>
<feature type="transmembrane region" description="Helical" evidence="2">
    <location>
        <begin position="260"/>
        <end position="281"/>
    </location>
</feature>